<dbReference type="InterPro" id="IPR010658">
    <property type="entry name" value="Nodulin-like"/>
</dbReference>
<proteinExistence type="predicted"/>
<accession>A0A6J1HMC6</accession>
<dbReference type="GO" id="GO:0016020">
    <property type="term" value="C:membrane"/>
    <property type="evidence" value="ECO:0007669"/>
    <property type="project" value="UniProtKB-SubCell"/>
</dbReference>
<feature type="transmembrane region" description="Helical" evidence="5">
    <location>
        <begin position="158"/>
        <end position="181"/>
    </location>
</feature>
<dbReference type="RefSeq" id="XP_022964928.1">
    <property type="nucleotide sequence ID" value="XM_023109160.1"/>
</dbReference>
<dbReference type="GeneID" id="111464885"/>
<dbReference type="InterPro" id="IPR056555">
    <property type="entry name" value="NFD4_C"/>
</dbReference>
<feature type="transmembrane region" description="Helical" evidence="5">
    <location>
        <begin position="436"/>
        <end position="452"/>
    </location>
</feature>
<evidence type="ECO:0000256" key="4">
    <source>
        <dbReference type="ARBA" id="ARBA00023136"/>
    </source>
</evidence>
<keyword evidence="8" id="KW-1185">Reference proteome</keyword>
<dbReference type="PANTHER" id="PTHR21576:SF11">
    <property type="entry name" value="MAJOR FACILITATOR SUPERFAMILY PROTEIN"/>
    <property type="match status" value="1"/>
</dbReference>
<dbReference type="AlphaFoldDB" id="A0A6J1HMC6"/>
<dbReference type="KEGG" id="cmos:111464885"/>
<evidence type="ECO:0000256" key="5">
    <source>
        <dbReference type="SAM" id="Phobius"/>
    </source>
</evidence>
<feature type="domain" description="NFD4 C-terminal" evidence="7">
    <location>
        <begin position="352"/>
        <end position="564"/>
    </location>
</feature>
<feature type="transmembrane region" description="Helical" evidence="5">
    <location>
        <begin position="290"/>
        <end position="312"/>
    </location>
</feature>
<dbReference type="PANTHER" id="PTHR21576">
    <property type="entry name" value="UNCHARACTERIZED NODULIN-LIKE PROTEIN"/>
    <property type="match status" value="1"/>
</dbReference>
<evidence type="ECO:0000256" key="1">
    <source>
        <dbReference type="ARBA" id="ARBA00004141"/>
    </source>
</evidence>
<name>A0A6J1HMC6_CUCMO</name>
<gene>
    <name evidence="9" type="primary">LOC111464885</name>
</gene>
<feature type="transmembrane region" description="Helical" evidence="5">
    <location>
        <begin position="366"/>
        <end position="384"/>
    </location>
</feature>
<feature type="transmembrane region" description="Helical" evidence="5">
    <location>
        <begin position="49"/>
        <end position="71"/>
    </location>
</feature>
<feature type="transmembrane region" description="Helical" evidence="5">
    <location>
        <begin position="226"/>
        <end position="247"/>
    </location>
</feature>
<evidence type="ECO:0000259" key="7">
    <source>
        <dbReference type="Pfam" id="PF23262"/>
    </source>
</evidence>
<feature type="transmembrane region" description="Helical" evidence="5">
    <location>
        <begin position="498"/>
        <end position="518"/>
    </location>
</feature>
<reference evidence="9" key="1">
    <citation type="submission" date="2025-08" db="UniProtKB">
        <authorList>
            <consortium name="RefSeq"/>
        </authorList>
    </citation>
    <scope>IDENTIFICATION</scope>
    <source>
        <tissue evidence="9">Young leaves</tissue>
    </source>
</reference>
<organism evidence="8 9">
    <name type="scientific">Cucurbita moschata</name>
    <name type="common">Winter crookneck squash</name>
    <name type="synonym">Cucurbita pepo var. moschata</name>
    <dbReference type="NCBI Taxonomy" id="3662"/>
    <lineage>
        <taxon>Eukaryota</taxon>
        <taxon>Viridiplantae</taxon>
        <taxon>Streptophyta</taxon>
        <taxon>Embryophyta</taxon>
        <taxon>Tracheophyta</taxon>
        <taxon>Spermatophyta</taxon>
        <taxon>Magnoliopsida</taxon>
        <taxon>eudicotyledons</taxon>
        <taxon>Gunneridae</taxon>
        <taxon>Pentapetalae</taxon>
        <taxon>rosids</taxon>
        <taxon>fabids</taxon>
        <taxon>Cucurbitales</taxon>
        <taxon>Cucurbitaceae</taxon>
        <taxon>Cucurbiteae</taxon>
        <taxon>Cucurbita</taxon>
    </lineage>
</organism>
<keyword evidence="3 5" id="KW-1133">Transmembrane helix</keyword>
<feature type="transmembrane region" description="Helical" evidence="5">
    <location>
        <begin position="458"/>
        <end position="477"/>
    </location>
</feature>
<evidence type="ECO:0000259" key="6">
    <source>
        <dbReference type="Pfam" id="PF06813"/>
    </source>
</evidence>
<dbReference type="Proteomes" id="UP000504609">
    <property type="component" value="Unplaced"/>
</dbReference>
<evidence type="ECO:0000256" key="2">
    <source>
        <dbReference type="ARBA" id="ARBA00022692"/>
    </source>
</evidence>
<evidence type="ECO:0000313" key="9">
    <source>
        <dbReference type="RefSeq" id="XP_022964928.1"/>
    </source>
</evidence>
<protein>
    <submittedName>
        <fullName evidence="9">Protein NUCLEAR FUSION DEFECTIVE 4-like</fullName>
    </submittedName>
</protein>
<feature type="transmembrane region" description="Helical" evidence="5">
    <location>
        <begin position="538"/>
        <end position="557"/>
    </location>
</feature>
<dbReference type="Gene3D" id="1.20.1250.20">
    <property type="entry name" value="MFS general substrate transporter like domains"/>
    <property type="match status" value="1"/>
</dbReference>
<sequence length="575" mass="62954">MTVSRWWSVMHHILMTTPPPILISINNIHSSTKSSKLITSLVSDYNYRACVLCVMPSSVFQWLSLLGIIWLQSINGTNFNFPSYSSPLKHHLSISQFQLNNLAFASDAGKLFACVSGLAANYLPLWSLLIIGSCLGLVGYGVQYLFITNQFHSPSYCLIFFLSVLAGNSICWINTVCYIVAIRNFPSNRQVAVGISTSYQGLSAKIYTDIVGLIFSKRSDKTAETFLLSNSVFPLGVCVLVCPMARIVELVEEKGNLEVGFFVIFVITIATGVFAVVTSVGSISRMLSPLSGLVGILVFLLLPVVVPVVESVKKSVREGKERRVYHSTMEEDTRIRPENEAKLNRDGGDEAMEEIGAMEMLKRVNFWLYVGVYFFGATLGLAFLNNLGQIAESWGSESVSSLVSLSSSFGFFGRLMPSLLDHFLSRRKMMKSKPGWLVALMGAMCGGFFFLLSGPTDLILCVSTAVIAVCTGAITSISVSTTSELFGANNFSINHNVVVANIPFGSFLFGYMAAYLYRKQATGDTGKCIGVECYRTTFMIWGCLCSLGTLLALLLFARTRSFYSTTKSPMAQGST</sequence>
<keyword evidence="4 5" id="KW-0472">Membrane</keyword>
<feature type="transmembrane region" description="Helical" evidence="5">
    <location>
        <begin position="125"/>
        <end position="146"/>
    </location>
</feature>
<feature type="transmembrane region" description="Helical" evidence="5">
    <location>
        <begin position="259"/>
        <end position="284"/>
    </location>
</feature>
<dbReference type="Pfam" id="PF06813">
    <property type="entry name" value="Nodulin-like"/>
    <property type="match status" value="1"/>
</dbReference>
<dbReference type="SUPFAM" id="SSF103473">
    <property type="entry name" value="MFS general substrate transporter"/>
    <property type="match status" value="1"/>
</dbReference>
<evidence type="ECO:0000313" key="8">
    <source>
        <dbReference type="Proteomes" id="UP000504609"/>
    </source>
</evidence>
<keyword evidence="2 5" id="KW-0812">Transmembrane</keyword>
<dbReference type="InterPro" id="IPR036259">
    <property type="entry name" value="MFS_trans_sf"/>
</dbReference>
<feature type="domain" description="Nodulin-like" evidence="6">
    <location>
        <begin position="61"/>
        <end position="308"/>
    </location>
</feature>
<evidence type="ECO:0000256" key="3">
    <source>
        <dbReference type="ARBA" id="ARBA00022989"/>
    </source>
</evidence>
<comment type="subcellular location">
    <subcellularLocation>
        <location evidence="1">Membrane</location>
        <topology evidence="1">Multi-pass membrane protein</topology>
    </subcellularLocation>
</comment>
<dbReference type="Pfam" id="PF23262">
    <property type="entry name" value="NFD4_C"/>
    <property type="match status" value="1"/>
</dbReference>